<evidence type="ECO:0000256" key="3">
    <source>
        <dbReference type="ARBA" id="ARBA00022481"/>
    </source>
</evidence>
<evidence type="ECO:0000256" key="2">
    <source>
        <dbReference type="ARBA" id="ARBA00010835"/>
    </source>
</evidence>
<dbReference type="FunFam" id="3.30.70.1660:FF:000002">
    <property type="entry name" value="Peptide chain release factor 1"/>
    <property type="match status" value="1"/>
</dbReference>
<dbReference type="InterPro" id="IPR005139">
    <property type="entry name" value="PCRF"/>
</dbReference>
<feature type="region of interest" description="Disordered" evidence="7">
    <location>
        <begin position="351"/>
        <end position="377"/>
    </location>
</feature>
<comment type="function">
    <text evidence="1 6">Peptide chain release factor 1 directs the termination of translation in response to the peptide chain termination codons UAG and UAA.</text>
</comment>
<feature type="domain" description="Prokaryotic-type class I peptide chain release factors" evidence="8">
    <location>
        <begin position="223"/>
        <end position="239"/>
    </location>
</feature>
<comment type="similarity">
    <text evidence="2 6">Belongs to the prokaryotic/mitochondrial release factor family.</text>
</comment>
<evidence type="ECO:0000256" key="5">
    <source>
        <dbReference type="ARBA" id="ARBA00022917"/>
    </source>
</evidence>
<sequence>MSSRLQELQSEFGLVERRLGDPAALADGREYGKLTRRHRELLPLVTLLRERDSLQGDLAGARELLSDPEMKELAAGEISGIEIRLAEIEAELEVLLLPTDPDDAKDVILELRAGAGGAEAGLFVTDLLRMYTRYAEGLNLKLNVLDANESDLGGASKVVAEVTGDGAFRAFKWERGVHRVQRVPATESAGRIHTSTVTVAVLPEAEQDEVHLDLSEVRIDVYRSQGAGGQGVNTTDSAVRAVYRAGTPDEIMVVCQDGRSQIKNREKALVVLASRLAERERAARDEQERSERASQVGSGDRSEKIRTYNYPQNRVTDHRLEGDDKNHPLDSVINGALSPVVAGLARAERERQLLEMADQEGPGPQEGAGRRGQHGAA</sequence>
<evidence type="ECO:0000256" key="1">
    <source>
        <dbReference type="ARBA" id="ARBA00002986"/>
    </source>
</evidence>
<feature type="compositionally biased region" description="Basic and acidic residues" evidence="7">
    <location>
        <begin position="279"/>
        <end position="292"/>
    </location>
</feature>
<dbReference type="Proteomes" id="UP000030634">
    <property type="component" value="Chromosome"/>
</dbReference>
<keyword evidence="5 6" id="KW-0648">Protein biosynthesis</keyword>
<dbReference type="Pfam" id="PF00472">
    <property type="entry name" value="RF-1"/>
    <property type="match status" value="1"/>
</dbReference>
<dbReference type="InterPro" id="IPR050057">
    <property type="entry name" value="Prokaryotic/Mito_RF"/>
</dbReference>
<dbReference type="SUPFAM" id="SSF75620">
    <property type="entry name" value="Release factor"/>
    <property type="match status" value="1"/>
</dbReference>
<evidence type="ECO:0000313" key="10">
    <source>
        <dbReference type="Proteomes" id="UP000030634"/>
    </source>
</evidence>
<accession>A0A0A7KJC4</accession>
<dbReference type="PROSITE" id="PS00745">
    <property type="entry name" value="RF_PROK_I"/>
    <property type="match status" value="1"/>
</dbReference>
<dbReference type="PANTHER" id="PTHR43804:SF7">
    <property type="entry name" value="LD18447P"/>
    <property type="match status" value="1"/>
</dbReference>
<dbReference type="InterPro" id="IPR045853">
    <property type="entry name" value="Pep_chain_release_fac_I_sf"/>
</dbReference>
<dbReference type="Gene3D" id="6.10.140.1950">
    <property type="match status" value="1"/>
</dbReference>
<reference evidence="10" key="1">
    <citation type="submission" date="2014-11" db="EMBL/GenBank/DDBJ databases">
        <title>Hymenobacter sp. DG25B genome submission.</title>
        <authorList>
            <person name="Jung H.-Y."/>
            <person name="Kim M.K."/>
            <person name="Srinivasan S."/>
            <person name="Lim S."/>
        </authorList>
    </citation>
    <scope>NUCLEOTIDE SEQUENCE [LARGE SCALE GENOMIC DNA]</scope>
    <source>
        <strain evidence="10">DY59</strain>
    </source>
</reference>
<dbReference type="Gene3D" id="3.30.70.1660">
    <property type="match status" value="2"/>
</dbReference>
<dbReference type="NCBIfam" id="NF001859">
    <property type="entry name" value="PRK00591.1"/>
    <property type="match status" value="1"/>
</dbReference>
<dbReference type="PANTHER" id="PTHR43804">
    <property type="entry name" value="LD18447P"/>
    <property type="match status" value="1"/>
</dbReference>
<keyword evidence="4 6" id="KW-0963">Cytoplasm</keyword>
<keyword evidence="3 6" id="KW-0488">Methylation</keyword>
<dbReference type="FunFam" id="3.30.160.20:FF:000040">
    <property type="entry name" value="Peptide chain release factor 2"/>
    <property type="match status" value="1"/>
</dbReference>
<dbReference type="KEGG" id="dsw:QR90_16125"/>
<dbReference type="EMBL" id="CP010028">
    <property type="protein sequence ID" value="AIZ46246.1"/>
    <property type="molecule type" value="Genomic_DNA"/>
</dbReference>
<proteinExistence type="inferred from homology"/>
<evidence type="ECO:0000256" key="4">
    <source>
        <dbReference type="ARBA" id="ARBA00022490"/>
    </source>
</evidence>
<dbReference type="GO" id="GO:0016149">
    <property type="term" value="F:translation release factor activity, codon specific"/>
    <property type="evidence" value="ECO:0007669"/>
    <property type="project" value="UniProtKB-UniRule"/>
</dbReference>
<protein>
    <recommendedName>
        <fullName evidence="6">Peptide chain release factor 1</fullName>
        <shortName evidence="6">RF-1</shortName>
    </recommendedName>
</protein>
<dbReference type="Gene3D" id="3.30.160.20">
    <property type="match status" value="1"/>
</dbReference>
<dbReference type="RefSeq" id="WP_039686058.1">
    <property type="nucleotide sequence ID" value="NZ_CP010028.1"/>
</dbReference>
<dbReference type="GO" id="GO:0005737">
    <property type="term" value="C:cytoplasm"/>
    <property type="evidence" value="ECO:0007669"/>
    <property type="project" value="UniProtKB-SubCell"/>
</dbReference>
<feature type="region of interest" description="Disordered" evidence="7">
    <location>
        <begin position="279"/>
        <end position="332"/>
    </location>
</feature>
<evidence type="ECO:0000313" key="9">
    <source>
        <dbReference type="EMBL" id="AIZ46246.1"/>
    </source>
</evidence>
<feature type="modified residue" description="N5-methylglutamine" evidence="6">
    <location>
        <position position="230"/>
    </location>
</feature>
<comment type="subcellular location">
    <subcellularLocation>
        <location evidence="6">Cytoplasm</location>
    </subcellularLocation>
</comment>
<evidence type="ECO:0000259" key="8">
    <source>
        <dbReference type="PROSITE" id="PS00745"/>
    </source>
</evidence>
<organism evidence="9 10">
    <name type="scientific">Deinococcus radiopugnans</name>
    <dbReference type="NCBI Taxonomy" id="57497"/>
    <lineage>
        <taxon>Bacteria</taxon>
        <taxon>Thermotogati</taxon>
        <taxon>Deinococcota</taxon>
        <taxon>Deinococci</taxon>
        <taxon>Deinococcales</taxon>
        <taxon>Deinococcaceae</taxon>
        <taxon>Deinococcus</taxon>
    </lineage>
</organism>
<feature type="compositionally biased region" description="Basic and acidic residues" evidence="7">
    <location>
        <begin position="315"/>
        <end position="328"/>
    </location>
</feature>
<dbReference type="STRING" id="1182571.QR90_16125"/>
<dbReference type="InterPro" id="IPR000352">
    <property type="entry name" value="Pep_chain_release_fac_I"/>
</dbReference>
<comment type="PTM">
    <text evidence="6">Methylated by PrmC. Methylation increases the termination efficiency of RF1.</text>
</comment>
<gene>
    <name evidence="6" type="primary">prfA</name>
    <name evidence="9" type="ORF">QR90_16125</name>
</gene>
<dbReference type="SMART" id="SM00937">
    <property type="entry name" value="PCRF"/>
    <property type="match status" value="1"/>
</dbReference>
<name>A0A0A7KJC4_9DEIO</name>
<dbReference type="Pfam" id="PF03462">
    <property type="entry name" value="PCRF"/>
    <property type="match status" value="1"/>
</dbReference>
<evidence type="ECO:0000256" key="6">
    <source>
        <dbReference type="HAMAP-Rule" id="MF_00093"/>
    </source>
</evidence>
<dbReference type="InterPro" id="IPR004373">
    <property type="entry name" value="RF-1"/>
</dbReference>
<dbReference type="AlphaFoldDB" id="A0A0A7KJC4"/>
<dbReference type="HAMAP" id="MF_00093">
    <property type="entry name" value="Rel_fac_1"/>
    <property type="match status" value="1"/>
</dbReference>
<dbReference type="HOGENOM" id="CLU_036856_0_1_0"/>
<evidence type="ECO:0000256" key="7">
    <source>
        <dbReference type="SAM" id="MobiDB-lite"/>
    </source>
</evidence>